<dbReference type="SUPFAM" id="SSF57667">
    <property type="entry name" value="beta-beta-alpha zinc fingers"/>
    <property type="match status" value="1"/>
</dbReference>
<organism evidence="4 5">
    <name type="scientific">Mucor circinelloides f. circinelloides (strain 1006PhL)</name>
    <name type="common">Mucormycosis agent</name>
    <name type="synonym">Calyptromyces circinelloides</name>
    <dbReference type="NCBI Taxonomy" id="1220926"/>
    <lineage>
        <taxon>Eukaryota</taxon>
        <taxon>Fungi</taxon>
        <taxon>Fungi incertae sedis</taxon>
        <taxon>Mucoromycota</taxon>
        <taxon>Mucoromycotina</taxon>
        <taxon>Mucoromycetes</taxon>
        <taxon>Mucorales</taxon>
        <taxon>Mucorineae</taxon>
        <taxon>Mucoraceae</taxon>
        <taxon>Mucor</taxon>
    </lineage>
</organism>
<keyword evidence="1" id="KW-0479">Metal-binding</keyword>
<dbReference type="STRING" id="1220926.S2K0F2"/>
<feature type="compositionally biased region" description="Polar residues" evidence="2">
    <location>
        <begin position="1"/>
        <end position="12"/>
    </location>
</feature>
<feature type="domain" description="C2H2-type" evidence="3">
    <location>
        <begin position="132"/>
        <end position="162"/>
    </location>
</feature>
<keyword evidence="1" id="KW-0862">Zinc</keyword>
<feature type="region of interest" description="Disordered" evidence="2">
    <location>
        <begin position="157"/>
        <end position="206"/>
    </location>
</feature>
<name>S2K0F2_MUCC1</name>
<dbReference type="AlphaFoldDB" id="S2K0F2"/>
<dbReference type="SMART" id="SM00355">
    <property type="entry name" value="ZnF_C2H2"/>
    <property type="match status" value="4"/>
</dbReference>
<feature type="domain" description="C2H2-type" evidence="3">
    <location>
        <begin position="222"/>
        <end position="250"/>
    </location>
</feature>
<dbReference type="Gene3D" id="3.30.160.60">
    <property type="entry name" value="Classic Zinc Finger"/>
    <property type="match status" value="2"/>
</dbReference>
<dbReference type="PROSITE" id="PS00028">
    <property type="entry name" value="ZINC_FINGER_C2H2_1"/>
    <property type="match status" value="2"/>
</dbReference>
<protein>
    <recommendedName>
        <fullName evidence="3">C2H2-type domain-containing protein</fullName>
    </recommendedName>
</protein>
<dbReference type="Proteomes" id="UP000014254">
    <property type="component" value="Unassembled WGS sequence"/>
</dbReference>
<sequence length="284" mass="31962">MSTMVQDSQPLKSWNGGAKPSTRKRKTVDASFPASKSDVARQKRSKTSSASQFLVDGFSPINPHPRIMANRQSTASMSRSGRQKTVDIKGLVIQLIDETYPPLICPECYHLSTARAEAEQHLKSKHFGQKVYKCVSSSCTQVYSSKPGLRYHVEHAHQISRKNDDSQSSSSNKRADRQQQIRTTAYATSQSAKSIQNDNKKSGKPQLSASLEKKLNEVYPITTCPACNEEFKKKTHVIKHLVEVHHGEEPYKCVVSNCKRTKKYATREGLVYHLNSYHDKASHR</sequence>
<feature type="compositionally biased region" description="Polar residues" evidence="2">
    <location>
        <begin position="180"/>
        <end position="197"/>
    </location>
</feature>
<feature type="region of interest" description="Disordered" evidence="2">
    <location>
        <begin position="1"/>
        <end position="50"/>
    </location>
</feature>
<dbReference type="OrthoDB" id="6365676at2759"/>
<evidence type="ECO:0000313" key="4">
    <source>
        <dbReference type="EMBL" id="EPB88633.1"/>
    </source>
</evidence>
<evidence type="ECO:0000313" key="5">
    <source>
        <dbReference type="Proteomes" id="UP000014254"/>
    </source>
</evidence>
<dbReference type="InParanoid" id="S2K0F2"/>
<dbReference type="InterPro" id="IPR013087">
    <property type="entry name" value="Znf_C2H2_type"/>
</dbReference>
<keyword evidence="1" id="KW-0863">Zinc-finger</keyword>
<dbReference type="InterPro" id="IPR036236">
    <property type="entry name" value="Znf_C2H2_sf"/>
</dbReference>
<accession>S2K0F2</accession>
<proteinExistence type="predicted"/>
<dbReference type="OMA" id="KTHVVHH"/>
<dbReference type="VEuPathDB" id="FungiDB:HMPREF1544_04505"/>
<evidence type="ECO:0000259" key="3">
    <source>
        <dbReference type="PROSITE" id="PS50157"/>
    </source>
</evidence>
<reference evidence="5" key="1">
    <citation type="submission" date="2013-05" db="EMBL/GenBank/DDBJ databases">
        <title>The Genome sequence of Mucor circinelloides f. circinelloides 1006PhL.</title>
        <authorList>
            <consortium name="The Broad Institute Genomics Platform"/>
            <person name="Cuomo C."/>
            <person name="Earl A."/>
            <person name="Findley K."/>
            <person name="Lee S.C."/>
            <person name="Walker B."/>
            <person name="Young S."/>
            <person name="Zeng Q."/>
            <person name="Gargeya S."/>
            <person name="Fitzgerald M."/>
            <person name="Haas B."/>
            <person name="Abouelleil A."/>
            <person name="Allen A.W."/>
            <person name="Alvarado L."/>
            <person name="Arachchi H.M."/>
            <person name="Berlin A.M."/>
            <person name="Chapman S.B."/>
            <person name="Gainer-Dewar J."/>
            <person name="Goldberg J."/>
            <person name="Griggs A."/>
            <person name="Gujja S."/>
            <person name="Hansen M."/>
            <person name="Howarth C."/>
            <person name="Imamovic A."/>
            <person name="Ireland A."/>
            <person name="Larimer J."/>
            <person name="McCowan C."/>
            <person name="Murphy C."/>
            <person name="Pearson M."/>
            <person name="Poon T.W."/>
            <person name="Priest M."/>
            <person name="Roberts A."/>
            <person name="Saif S."/>
            <person name="Shea T."/>
            <person name="Sisk P."/>
            <person name="Sykes S."/>
            <person name="Wortman J."/>
            <person name="Nusbaum C."/>
            <person name="Birren B."/>
        </authorList>
    </citation>
    <scope>NUCLEOTIDE SEQUENCE [LARGE SCALE GENOMIC DNA]</scope>
    <source>
        <strain evidence="5">1006PhL</strain>
    </source>
</reference>
<evidence type="ECO:0000256" key="2">
    <source>
        <dbReference type="SAM" id="MobiDB-lite"/>
    </source>
</evidence>
<dbReference type="GO" id="GO:0008270">
    <property type="term" value="F:zinc ion binding"/>
    <property type="evidence" value="ECO:0007669"/>
    <property type="project" value="UniProtKB-KW"/>
</dbReference>
<gene>
    <name evidence="4" type="ORF">HMPREF1544_04505</name>
</gene>
<dbReference type="EMBL" id="KE123947">
    <property type="protein sequence ID" value="EPB88633.1"/>
    <property type="molecule type" value="Genomic_DNA"/>
</dbReference>
<dbReference type="PROSITE" id="PS50157">
    <property type="entry name" value="ZINC_FINGER_C2H2_2"/>
    <property type="match status" value="2"/>
</dbReference>
<keyword evidence="5" id="KW-1185">Reference proteome</keyword>
<evidence type="ECO:0000256" key="1">
    <source>
        <dbReference type="PROSITE-ProRule" id="PRU00042"/>
    </source>
</evidence>